<dbReference type="SUPFAM" id="SSF50685">
    <property type="entry name" value="Barwin-like endoglucanases"/>
    <property type="match status" value="1"/>
</dbReference>
<dbReference type="RefSeq" id="WP_005977565.1">
    <property type="nucleotide sequence ID" value="NZ_BAABXY010000001.1"/>
</dbReference>
<evidence type="ECO:0000256" key="2">
    <source>
        <dbReference type="SAM" id="SignalP"/>
    </source>
</evidence>
<keyword evidence="2" id="KW-0732">Signal</keyword>
<dbReference type="Pfam" id="PF03330">
    <property type="entry name" value="DPBB_1"/>
    <property type="match status" value="1"/>
</dbReference>
<evidence type="ECO:0000313" key="4">
    <source>
        <dbReference type="EMBL" id="SQJ02381.1"/>
    </source>
</evidence>
<dbReference type="Proteomes" id="UP000249008">
    <property type="component" value="Chromosome 1"/>
</dbReference>
<dbReference type="PANTHER" id="PTHR34183:SF1">
    <property type="entry name" value="ENDOLYTIC PEPTIDOGLYCAN TRANSGLYCOSYLASE RLPA"/>
    <property type="match status" value="1"/>
</dbReference>
<dbReference type="InterPro" id="IPR009009">
    <property type="entry name" value="RlpA-like_DPBB"/>
</dbReference>
<reference evidence="4 5" key="1">
    <citation type="submission" date="2018-06" db="EMBL/GenBank/DDBJ databases">
        <authorList>
            <consortium name="Pathogen Informatics"/>
            <person name="Doyle S."/>
        </authorList>
    </citation>
    <scope>NUCLEOTIDE SEQUENCE [LARGE SCALE GENOMIC DNA]</scope>
    <source>
        <strain evidence="4 5">NCTC12112</strain>
    </source>
</reference>
<gene>
    <name evidence="4" type="ORF">NCTC12112_01326</name>
</gene>
<feature type="domain" description="RlpA-like protein double-psi beta-barrel" evidence="3">
    <location>
        <begin position="20"/>
        <end position="108"/>
    </location>
</feature>
<protein>
    <submittedName>
        <fullName evidence="4">RlpA-like protein</fullName>
    </submittedName>
</protein>
<evidence type="ECO:0000256" key="1">
    <source>
        <dbReference type="RuleBase" id="RU003495"/>
    </source>
</evidence>
<name>A0AAX2J9H4_9FUSO</name>
<dbReference type="PANTHER" id="PTHR34183">
    <property type="entry name" value="ENDOLYTIC PEPTIDOGLYCAN TRANSGLYCOSYLASE RLPA"/>
    <property type="match status" value="1"/>
</dbReference>
<feature type="chain" id="PRO_5043802502" evidence="2">
    <location>
        <begin position="19"/>
        <end position="137"/>
    </location>
</feature>
<dbReference type="CDD" id="cd22268">
    <property type="entry name" value="DPBB_RlpA-like"/>
    <property type="match status" value="1"/>
</dbReference>
<evidence type="ECO:0000259" key="3">
    <source>
        <dbReference type="Pfam" id="PF03330"/>
    </source>
</evidence>
<dbReference type="Gene3D" id="2.40.40.10">
    <property type="entry name" value="RlpA-like domain"/>
    <property type="match status" value="1"/>
</dbReference>
<sequence length="137" mass="15360">MLKRLLIIAFLMSQTACGKVASWYAKGFEGKSTASGYIYDSRQYTCASNSHDFGTVLKVTNKENGKSVVVVVTDRGSFGKKYGREIDLSKASFAKIANPNEGLIKVKIKVLNEKNTFKYKHGSPVFNAREYQKYVKR</sequence>
<proteinExistence type="inferred from homology"/>
<dbReference type="InterPro" id="IPR012997">
    <property type="entry name" value="RplA"/>
</dbReference>
<feature type="signal peptide" evidence="2">
    <location>
        <begin position="1"/>
        <end position="18"/>
    </location>
</feature>
<organism evidence="4 5">
    <name type="scientific">Fusobacterium ulcerans</name>
    <dbReference type="NCBI Taxonomy" id="861"/>
    <lineage>
        <taxon>Bacteria</taxon>
        <taxon>Fusobacteriati</taxon>
        <taxon>Fusobacteriota</taxon>
        <taxon>Fusobacteriia</taxon>
        <taxon>Fusobacteriales</taxon>
        <taxon>Fusobacteriaceae</taxon>
        <taxon>Fusobacterium</taxon>
    </lineage>
</organism>
<dbReference type="GeneID" id="78455893"/>
<accession>A0AAX2J9H4</accession>
<dbReference type="KEGG" id="ful:C4N20_13785"/>
<dbReference type="NCBIfam" id="TIGR00413">
    <property type="entry name" value="rlpA"/>
    <property type="match status" value="1"/>
</dbReference>
<evidence type="ECO:0000313" key="5">
    <source>
        <dbReference type="Proteomes" id="UP000249008"/>
    </source>
</evidence>
<dbReference type="AlphaFoldDB" id="A0AAX2J9H4"/>
<dbReference type="EMBL" id="LS483487">
    <property type="protein sequence ID" value="SQJ02381.1"/>
    <property type="molecule type" value="Genomic_DNA"/>
</dbReference>
<comment type="similarity">
    <text evidence="1">Belongs to the RlpA family.</text>
</comment>
<dbReference type="InterPro" id="IPR036908">
    <property type="entry name" value="RlpA-like_sf"/>
</dbReference>